<dbReference type="SMART" id="SM00354">
    <property type="entry name" value="HTH_LACI"/>
    <property type="match status" value="1"/>
</dbReference>
<dbReference type="GO" id="GO:0003700">
    <property type="term" value="F:DNA-binding transcription factor activity"/>
    <property type="evidence" value="ECO:0007669"/>
    <property type="project" value="TreeGrafter"/>
</dbReference>
<dbReference type="Pfam" id="PF13377">
    <property type="entry name" value="Peripla_BP_3"/>
    <property type="match status" value="1"/>
</dbReference>
<dbReference type="PANTHER" id="PTHR30146">
    <property type="entry name" value="LACI-RELATED TRANSCRIPTIONAL REPRESSOR"/>
    <property type="match status" value="1"/>
</dbReference>
<accession>A0A9Q2ZP49</accession>
<evidence type="ECO:0000313" key="5">
    <source>
        <dbReference type="EMBL" id="MBT1543229.1"/>
    </source>
</evidence>
<evidence type="ECO:0000256" key="1">
    <source>
        <dbReference type="ARBA" id="ARBA00023015"/>
    </source>
</evidence>
<dbReference type="PROSITE" id="PS50932">
    <property type="entry name" value="HTH_LACI_2"/>
    <property type="match status" value="1"/>
</dbReference>
<keyword evidence="1" id="KW-0805">Transcription regulation</keyword>
<organism evidence="5 6">
    <name type="scientific">Curtobacterium flaccumfaciens pv. flaccumfaciens</name>
    <dbReference type="NCBI Taxonomy" id="138532"/>
    <lineage>
        <taxon>Bacteria</taxon>
        <taxon>Bacillati</taxon>
        <taxon>Actinomycetota</taxon>
        <taxon>Actinomycetes</taxon>
        <taxon>Micrococcales</taxon>
        <taxon>Microbacteriaceae</taxon>
        <taxon>Curtobacterium</taxon>
    </lineage>
</organism>
<evidence type="ECO:0000313" key="6">
    <source>
        <dbReference type="Proteomes" id="UP000709437"/>
    </source>
</evidence>
<dbReference type="Proteomes" id="UP000709437">
    <property type="component" value="Unassembled WGS sequence"/>
</dbReference>
<gene>
    <name evidence="5" type="ORF">KK103_15810</name>
</gene>
<dbReference type="RefSeq" id="WP_214563566.1">
    <property type="nucleotide sequence ID" value="NZ_JAHEWX010000026.1"/>
</dbReference>
<dbReference type="Pfam" id="PF00356">
    <property type="entry name" value="LacI"/>
    <property type="match status" value="1"/>
</dbReference>
<protein>
    <submittedName>
        <fullName evidence="5">LacI family transcriptional regulator</fullName>
    </submittedName>
</protein>
<dbReference type="PANTHER" id="PTHR30146:SF138">
    <property type="entry name" value="TRANSCRIPTIONAL REGULATORY PROTEIN"/>
    <property type="match status" value="1"/>
</dbReference>
<comment type="caution">
    <text evidence="5">The sequence shown here is derived from an EMBL/GenBank/DDBJ whole genome shotgun (WGS) entry which is preliminary data.</text>
</comment>
<dbReference type="InterPro" id="IPR010982">
    <property type="entry name" value="Lambda_DNA-bd_dom_sf"/>
</dbReference>
<keyword evidence="2" id="KW-0238">DNA-binding</keyword>
<dbReference type="CDD" id="cd01392">
    <property type="entry name" value="HTH_LacI"/>
    <property type="match status" value="1"/>
</dbReference>
<keyword evidence="3" id="KW-0804">Transcription</keyword>
<dbReference type="SUPFAM" id="SSF47413">
    <property type="entry name" value="lambda repressor-like DNA-binding domains"/>
    <property type="match status" value="1"/>
</dbReference>
<feature type="domain" description="HTH lacI-type" evidence="4">
    <location>
        <begin position="68"/>
        <end position="122"/>
    </location>
</feature>
<dbReference type="InterPro" id="IPR046335">
    <property type="entry name" value="LacI/GalR-like_sensor"/>
</dbReference>
<evidence type="ECO:0000259" key="4">
    <source>
        <dbReference type="PROSITE" id="PS50932"/>
    </source>
</evidence>
<sequence length="403" mass="40763">MKDLSTDGGGRTGGAAGAAGSAAGAGAAGARVAGTRAAGARAAGAGAGAAAGARAAGAGAAAGAARRVTIRDIADATGVAASTVSRALSLPDRVNAVTQERIQQAARELGYVANSQARALTSGRTRAVAVLVSDITNPFYFDVIRGTQHQLAGAGWTQLLVDTEESADAEMAALTAVGAKADGVVLTASRLSDAQIARFAERIPLVVVNRRPAGVPSVLIDTPGGVEQAVQHLVSLGHREILYVAGPDSSWSNERRWRALVQVAKRLGVRVARIGPHAPFVDSGAAAADAAVHAGATACIAFNDLIAIGMLARLRERGVRVPRDMSIVGCDDIFGADFCNPPLTTMTSPIERAGRVAIRMLLGRLGALPADELPGEHMSGAVALPTHLTVRESTGPAPLAGTA</sequence>
<dbReference type="InterPro" id="IPR028082">
    <property type="entry name" value="Peripla_BP_I"/>
</dbReference>
<dbReference type="Gene3D" id="1.10.260.40">
    <property type="entry name" value="lambda repressor-like DNA-binding domains"/>
    <property type="match status" value="1"/>
</dbReference>
<dbReference type="EMBL" id="JAHEWX010000026">
    <property type="protein sequence ID" value="MBT1543229.1"/>
    <property type="molecule type" value="Genomic_DNA"/>
</dbReference>
<dbReference type="CDD" id="cd06267">
    <property type="entry name" value="PBP1_LacI_sugar_binding-like"/>
    <property type="match status" value="1"/>
</dbReference>
<dbReference type="InterPro" id="IPR000843">
    <property type="entry name" value="HTH_LacI"/>
</dbReference>
<name>A0A9Q2ZP49_9MICO</name>
<dbReference type="GO" id="GO:0000976">
    <property type="term" value="F:transcription cis-regulatory region binding"/>
    <property type="evidence" value="ECO:0007669"/>
    <property type="project" value="TreeGrafter"/>
</dbReference>
<evidence type="ECO:0000256" key="2">
    <source>
        <dbReference type="ARBA" id="ARBA00023125"/>
    </source>
</evidence>
<dbReference type="SUPFAM" id="SSF53822">
    <property type="entry name" value="Periplasmic binding protein-like I"/>
    <property type="match status" value="1"/>
</dbReference>
<dbReference type="Gene3D" id="3.40.50.2300">
    <property type="match status" value="2"/>
</dbReference>
<proteinExistence type="predicted"/>
<evidence type="ECO:0000256" key="3">
    <source>
        <dbReference type="ARBA" id="ARBA00023163"/>
    </source>
</evidence>
<reference evidence="5" key="1">
    <citation type="submission" date="2021-05" db="EMBL/GenBank/DDBJ databases">
        <title>Whole genome sequence of Curtobacterium flaccumfaciens pv. flaccumfaciens strain CFBP 3417.</title>
        <authorList>
            <person name="Osdaghi E."/>
            <person name="Taghouti G."/>
            <person name="Portier P."/>
            <person name="Fazliarab A."/>
            <person name="Taghavi S.M."/>
            <person name="Briand M."/>
            <person name="Le-Saux M."/>
            <person name="Jacques M.-A."/>
        </authorList>
    </citation>
    <scope>NUCLEOTIDE SEQUENCE</scope>
    <source>
        <strain evidence="5">CFBP 3417</strain>
    </source>
</reference>
<dbReference type="AlphaFoldDB" id="A0A9Q2ZP49"/>